<name>A0A096ABV5_9BACT</name>
<accession>A0A096ABV5</accession>
<proteinExistence type="predicted"/>
<dbReference type="InterPro" id="IPR029044">
    <property type="entry name" value="Nucleotide-diphossugar_trans"/>
</dbReference>
<dbReference type="SUPFAM" id="SSF53448">
    <property type="entry name" value="Nucleotide-diphospho-sugar transferases"/>
    <property type="match status" value="1"/>
</dbReference>
<dbReference type="Proteomes" id="UP000029525">
    <property type="component" value="Unassembled WGS sequence"/>
</dbReference>
<organism evidence="4 5">
    <name type="scientific">Prevotella bivia DNF00320</name>
    <dbReference type="NCBI Taxonomy" id="1401068"/>
    <lineage>
        <taxon>Bacteria</taxon>
        <taxon>Pseudomonadati</taxon>
        <taxon>Bacteroidota</taxon>
        <taxon>Bacteroidia</taxon>
        <taxon>Bacteroidales</taxon>
        <taxon>Prevotellaceae</taxon>
        <taxon>Prevotella</taxon>
    </lineage>
</organism>
<dbReference type="PANTHER" id="PTHR43584">
    <property type="entry name" value="NUCLEOTIDYL TRANSFERASE"/>
    <property type="match status" value="1"/>
</dbReference>
<evidence type="ECO:0000256" key="1">
    <source>
        <dbReference type="ARBA" id="ARBA00022679"/>
    </source>
</evidence>
<dbReference type="Pfam" id="PF00483">
    <property type="entry name" value="NTP_transferase"/>
    <property type="match status" value="1"/>
</dbReference>
<evidence type="ECO:0000259" key="3">
    <source>
        <dbReference type="Pfam" id="PF00483"/>
    </source>
</evidence>
<keyword evidence="2" id="KW-0548">Nucleotidyltransferase</keyword>
<dbReference type="InterPro" id="IPR050065">
    <property type="entry name" value="GlmU-like"/>
</dbReference>
<gene>
    <name evidence="4" type="ORF">HMPREF0647_06920</name>
</gene>
<dbReference type="EMBL" id="JRNQ01000040">
    <property type="protein sequence ID" value="KGF44380.1"/>
    <property type="molecule type" value="Genomic_DNA"/>
</dbReference>
<dbReference type="GO" id="GO:0016779">
    <property type="term" value="F:nucleotidyltransferase activity"/>
    <property type="evidence" value="ECO:0007669"/>
    <property type="project" value="UniProtKB-KW"/>
</dbReference>
<dbReference type="AlphaFoldDB" id="A0A096ABV5"/>
<evidence type="ECO:0000313" key="5">
    <source>
        <dbReference type="Proteomes" id="UP000029525"/>
    </source>
</evidence>
<dbReference type="InterPro" id="IPR005835">
    <property type="entry name" value="NTP_transferase_dom"/>
</dbReference>
<feature type="domain" description="Nucleotidyl transferase" evidence="3">
    <location>
        <begin position="3"/>
        <end position="261"/>
    </location>
</feature>
<evidence type="ECO:0000313" key="4">
    <source>
        <dbReference type="EMBL" id="KGF44380.1"/>
    </source>
</evidence>
<keyword evidence="1 4" id="KW-0808">Transferase</keyword>
<sequence>MQAMIFAAGLGTRLKPLTDTMPKALVKVGERPLLDRVIMRLKEAGASHIVVNVHHFSEQIIDYLQTNSYGISIDISDETEQLLDTGGGIKRAASLFKQDEPVLIHNVDILSNVDLASFYYHATTNDSTTTATDALLLVSARTTQRYLIFSEGMRLMGWTNVNTGEVKSPYATLQGLRFEVPSETNPHALQHGYHLYAFSGIHAIAPSALKTMQEEEGEVFPIIDFYLRHCKKLNFQGELKRDLKLMDVGKIGSLKEAEAFVQLRER</sequence>
<evidence type="ECO:0000256" key="2">
    <source>
        <dbReference type="ARBA" id="ARBA00022695"/>
    </source>
</evidence>
<protein>
    <submittedName>
        <fullName evidence="4">Mannose-1-phosphate guanyltransferase</fullName>
    </submittedName>
</protein>
<dbReference type="OrthoDB" id="9813880at2"/>
<dbReference type="Gene3D" id="3.90.550.10">
    <property type="entry name" value="Spore Coat Polysaccharide Biosynthesis Protein SpsA, Chain A"/>
    <property type="match status" value="1"/>
</dbReference>
<dbReference type="RefSeq" id="WP_036867280.1">
    <property type="nucleotide sequence ID" value="NZ_JRNQ01000040.1"/>
</dbReference>
<comment type="caution">
    <text evidence="4">The sequence shown here is derived from an EMBL/GenBank/DDBJ whole genome shotgun (WGS) entry which is preliminary data.</text>
</comment>
<dbReference type="PANTHER" id="PTHR43584:SF8">
    <property type="entry name" value="N-ACETYLMURAMATE ALPHA-1-PHOSPHATE URIDYLYLTRANSFERASE"/>
    <property type="match status" value="1"/>
</dbReference>
<reference evidence="4 5" key="1">
    <citation type="submission" date="2014-07" db="EMBL/GenBank/DDBJ databases">
        <authorList>
            <person name="McCorrison J."/>
            <person name="Sanka R."/>
            <person name="Torralba M."/>
            <person name="Gillis M."/>
            <person name="Haft D.H."/>
            <person name="Methe B."/>
            <person name="Sutton G."/>
            <person name="Nelson K.E."/>
        </authorList>
    </citation>
    <scope>NUCLEOTIDE SEQUENCE [LARGE SCALE GENOMIC DNA]</scope>
    <source>
        <strain evidence="4 5">DNF00320</strain>
    </source>
</reference>